<dbReference type="PANTHER" id="PTHR11895:SF7">
    <property type="entry name" value="GLUTAMYL-TRNA(GLN) AMIDOTRANSFERASE SUBUNIT A, MITOCHONDRIAL"/>
    <property type="match status" value="1"/>
</dbReference>
<dbReference type="GO" id="GO:0003824">
    <property type="term" value="F:catalytic activity"/>
    <property type="evidence" value="ECO:0007669"/>
    <property type="project" value="InterPro"/>
</dbReference>
<dbReference type="Proteomes" id="UP000075260">
    <property type="component" value="Unassembled WGS sequence"/>
</dbReference>
<dbReference type="InterPro" id="IPR036928">
    <property type="entry name" value="AS_sf"/>
</dbReference>
<evidence type="ECO:0000313" key="3">
    <source>
        <dbReference type="EMBL" id="KYF66569.1"/>
    </source>
</evidence>
<feature type="domain" description="Amidase" evidence="2">
    <location>
        <begin position="4"/>
        <end position="73"/>
    </location>
</feature>
<comment type="similarity">
    <text evidence="1">Belongs to the amidase family.</text>
</comment>
<proteinExistence type="inferred from homology"/>
<dbReference type="AlphaFoldDB" id="A0A150QF38"/>
<evidence type="ECO:0000256" key="1">
    <source>
        <dbReference type="ARBA" id="ARBA00009199"/>
    </source>
</evidence>
<accession>A0A150QF38</accession>
<dbReference type="Pfam" id="PF01425">
    <property type="entry name" value="Amidase"/>
    <property type="match status" value="1"/>
</dbReference>
<evidence type="ECO:0000313" key="4">
    <source>
        <dbReference type="Proteomes" id="UP000075260"/>
    </source>
</evidence>
<evidence type="ECO:0000259" key="2">
    <source>
        <dbReference type="Pfam" id="PF01425"/>
    </source>
</evidence>
<reference evidence="3 4" key="1">
    <citation type="submission" date="2014-02" db="EMBL/GenBank/DDBJ databases">
        <title>The small core and large imbalanced accessory genome model reveals a collaborative survival strategy of Sorangium cellulosum strains in nature.</title>
        <authorList>
            <person name="Han K."/>
            <person name="Peng R."/>
            <person name="Blom J."/>
            <person name="Li Y.-Z."/>
        </authorList>
    </citation>
    <scope>NUCLEOTIDE SEQUENCE [LARGE SCALE GENOMIC DNA]</scope>
    <source>
        <strain evidence="3 4">So0008-312</strain>
    </source>
</reference>
<protein>
    <recommendedName>
        <fullName evidence="2">Amidase domain-containing protein</fullName>
    </recommendedName>
</protein>
<dbReference type="PANTHER" id="PTHR11895">
    <property type="entry name" value="TRANSAMIDASE"/>
    <property type="match status" value="1"/>
</dbReference>
<gene>
    <name evidence="3" type="ORF">BE15_21365</name>
</gene>
<name>A0A150QF38_SORCE</name>
<dbReference type="SUPFAM" id="SSF75304">
    <property type="entry name" value="Amidase signature (AS) enzymes"/>
    <property type="match status" value="1"/>
</dbReference>
<sequence>MAALHRRFDLLVTPTLAGAAPPIEGGGPLPASFAGPFSLTRQPAISVPMGVTGAGLPLGLQIVGRHFEEALVLRAARAFESASVPLLAPPLRGR</sequence>
<dbReference type="InterPro" id="IPR000120">
    <property type="entry name" value="Amidase"/>
</dbReference>
<comment type="caution">
    <text evidence="3">The sequence shown here is derived from an EMBL/GenBank/DDBJ whole genome shotgun (WGS) entry which is preliminary data.</text>
</comment>
<dbReference type="Gene3D" id="3.90.1300.10">
    <property type="entry name" value="Amidase signature (AS) domain"/>
    <property type="match status" value="1"/>
</dbReference>
<dbReference type="EMBL" id="JEMA01000731">
    <property type="protein sequence ID" value="KYF66569.1"/>
    <property type="molecule type" value="Genomic_DNA"/>
</dbReference>
<organism evidence="3 4">
    <name type="scientific">Sorangium cellulosum</name>
    <name type="common">Polyangium cellulosum</name>
    <dbReference type="NCBI Taxonomy" id="56"/>
    <lineage>
        <taxon>Bacteria</taxon>
        <taxon>Pseudomonadati</taxon>
        <taxon>Myxococcota</taxon>
        <taxon>Polyangia</taxon>
        <taxon>Polyangiales</taxon>
        <taxon>Polyangiaceae</taxon>
        <taxon>Sorangium</taxon>
    </lineage>
</organism>
<dbReference type="InterPro" id="IPR023631">
    <property type="entry name" value="Amidase_dom"/>
</dbReference>